<feature type="region of interest" description="Disordered" evidence="1">
    <location>
        <begin position="242"/>
        <end position="280"/>
    </location>
</feature>
<feature type="region of interest" description="Disordered" evidence="1">
    <location>
        <begin position="1"/>
        <end position="44"/>
    </location>
</feature>
<reference evidence="2" key="1">
    <citation type="submission" date="2020-02" db="EMBL/GenBank/DDBJ databases">
        <authorList>
            <person name="Meier V. D."/>
        </authorList>
    </citation>
    <scope>NUCLEOTIDE SEQUENCE</scope>
    <source>
        <strain evidence="2">AVDCRST_MAG59</strain>
    </source>
</reference>
<accession>A0A6J4V2G0</accession>
<gene>
    <name evidence="2" type="ORF">AVDCRST_MAG59-2931</name>
</gene>
<feature type="compositionally biased region" description="Low complexity" evidence="1">
    <location>
        <begin position="261"/>
        <end position="270"/>
    </location>
</feature>
<dbReference type="AlphaFoldDB" id="A0A6J4V2G0"/>
<feature type="compositionally biased region" description="Basic and acidic residues" evidence="1">
    <location>
        <begin position="271"/>
        <end position="280"/>
    </location>
</feature>
<organism evidence="2">
    <name type="scientific">uncultured Thermomicrobiales bacterium</name>
    <dbReference type="NCBI Taxonomy" id="1645740"/>
    <lineage>
        <taxon>Bacteria</taxon>
        <taxon>Pseudomonadati</taxon>
        <taxon>Thermomicrobiota</taxon>
        <taxon>Thermomicrobia</taxon>
        <taxon>Thermomicrobiales</taxon>
        <taxon>environmental samples</taxon>
    </lineage>
</organism>
<proteinExistence type="predicted"/>
<feature type="compositionally biased region" description="Low complexity" evidence="1">
    <location>
        <begin position="1"/>
        <end position="31"/>
    </location>
</feature>
<feature type="compositionally biased region" description="Gly residues" evidence="1">
    <location>
        <begin position="249"/>
        <end position="260"/>
    </location>
</feature>
<protein>
    <submittedName>
        <fullName evidence="2">Uncharacterized protein</fullName>
    </submittedName>
</protein>
<evidence type="ECO:0000313" key="2">
    <source>
        <dbReference type="EMBL" id="CAA9564918.1"/>
    </source>
</evidence>
<name>A0A6J4V2G0_9BACT</name>
<evidence type="ECO:0000256" key="1">
    <source>
        <dbReference type="SAM" id="MobiDB-lite"/>
    </source>
</evidence>
<sequence length="280" mass="28097">MSEQSSSGTTNSGASSASASGGSMSGTGAESLTEQGKEAAGQIQEQAGRLVDLAREQVSTRLVSQKERAAGGVDTVALVLQQVAQQFRQQDQGTVAQYVDSAANQVGELASTLREQDIDQLVRTVGQYARRQPAPFLAATFALGFLGTRFFKSSSQPEQGSQGLHGYPSSAAWADRFESGSTATGGYGSGGYGTGGYASGGSYGAGFASTGTEGDLGYGSSSLPTSGTDMAGADLIGVDVTETDLSGTGTSGTGLAGTSGTGLTDDLTSSTDRDAGARGR</sequence>
<dbReference type="EMBL" id="CADCWF010000194">
    <property type="protein sequence ID" value="CAA9564918.1"/>
    <property type="molecule type" value="Genomic_DNA"/>
</dbReference>